<protein>
    <submittedName>
        <fullName evidence="2">Uncharacterized protein</fullName>
    </submittedName>
</protein>
<dbReference type="AlphaFoldDB" id="S9PPK2"/>
<dbReference type="Proteomes" id="UP000011682">
    <property type="component" value="Unassembled WGS sequence"/>
</dbReference>
<name>S9PPK2_CYSF2</name>
<organism evidence="2 3">
    <name type="scientific">Cystobacter fuscus (strain ATCC 25194 / DSM 2262 / NBRC 100088 / M29)</name>
    <dbReference type="NCBI Taxonomy" id="1242864"/>
    <lineage>
        <taxon>Bacteria</taxon>
        <taxon>Pseudomonadati</taxon>
        <taxon>Myxococcota</taxon>
        <taxon>Myxococcia</taxon>
        <taxon>Myxococcales</taxon>
        <taxon>Cystobacterineae</taxon>
        <taxon>Archangiaceae</taxon>
        <taxon>Cystobacter</taxon>
    </lineage>
</organism>
<sequence length="204" mass="21312">MLADKKGQRELGDTKSKDVFKHTSHDGTRVTANTTGSYLKVEGGAKVHRSHDGLVADLKLKIDANAIRAGTEVSRTFTVTHGDDRIDMKVKLGAETKVGADGELRLRLNLTPKNPSFNAGGAGFAGARGTLAGSIKVAVNDNKVLGSDIKINMGVGVGAAASLEGSLTHFKARAFAAVGAGVGMELDGRAYTSNIVRATWDLSH</sequence>
<comment type="caution">
    <text evidence="2">The sequence shown here is derived from an EMBL/GenBank/DDBJ whole genome shotgun (WGS) entry which is preliminary data.</text>
</comment>
<proteinExistence type="predicted"/>
<feature type="region of interest" description="Disordered" evidence="1">
    <location>
        <begin position="1"/>
        <end position="27"/>
    </location>
</feature>
<evidence type="ECO:0000313" key="2">
    <source>
        <dbReference type="EMBL" id="EPX64976.1"/>
    </source>
</evidence>
<evidence type="ECO:0000313" key="3">
    <source>
        <dbReference type="Proteomes" id="UP000011682"/>
    </source>
</evidence>
<keyword evidence="3" id="KW-1185">Reference proteome</keyword>
<reference evidence="2" key="1">
    <citation type="submission" date="2013-05" db="EMBL/GenBank/DDBJ databases">
        <title>Genome assembly of Cystobacter fuscus DSM 2262.</title>
        <authorList>
            <person name="Sharma G."/>
            <person name="Khatri I."/>
            <person name="Kaur C."/>
            <person name="Mayilraj S."/>
            <person name="Subramanian S."/>
        </authorList>
    </citation>
    <scope>NUCLEOTIDE SEQUENCE [LARGE SCALE GENOMIC DNA]</scope>
    <source>
        <strain evidence="2">DSM 2262</strain>
    </source>
</reference>
<evidence type="ECO:0000256" key="1">
    <source>
        <dbReference type="SAM" id="MobiDB-lite"/>
    </source>
</evidence>
<dbReference type="EMBL" id="ANAH02000001">
    <property type="protein sequence ID" value="EPX64976.1"/>
    <property type="molecule type" value="Genomic_DNA"/>
</dbReference>
<accession>S9PPK2</accession>
<gene>
    <name evidence="2" type="ORF">D187_000401</name>
</gene>